<evidence type="ECO:0000313" key="1">
    <source>
        <dbReference type="EMBL" id="CAB1456255.1"/>
    </source>
</evidence>
<gene>
    <name evidence="1" type="ORF">PLEPLA_LOCUS44037</name>
</gene>
<accession>A0A9N7Z9M7</accession>
<sequence>MAVDGAVLCRTIKKLLERRTGGFDQSQMLQSCSSPYRLTLLPCVRLTERWAAAALSLNASISLSPFRSHRLRNGGSIRRLTKDAQSERGLDSTLFTPPHLPVLHFPPFPHVFPALLERPSSTQCGQMTCVIIGTISLPCKSPEMPTNPSS</sequence>
<keyword evidence="2" id="KW-1185">Reference proteome</keyword>
<comment type="caution">
    <text evidence="1">The sequence shown here is derived from an EMBL/GenBank/DDBJ whole genome shotgun (WGS) entry which is preliminary data.</text>
</comment>
<dbReference type="EMBL" id="CADEAL010004291">
    <property type="protein sequence ID" value="CAB1456255.1"/>
    <property type="molecule type" value="Genomic_DNA"/>
</dbReference>
<evidence type="ECO:0000313" key="2">
    <source>
        <dbReference type="Proteomes" id="UP001153269"/>
    </source>
</evidence>
<dbReference type="Proteomes" id="UP001153269">
    <property type="component" value="Unassembled WGS sequence"/>
</dbReference>
<protein>
    <submittedName>
        <fullName evidence="1">Uncharacterized protein</fullName>
    </submittedName>
</protein>
<organism evidence="1 2">
    <name type="scientific">Pleuronectes platessa</name>
    <name type="common">European plaice</name>
    <dbReference type="NCBI Taxonomy" id="8262"/>
    <lineage>
        <taxon>Eukaryota</taxon>
        <taxon>Metazoa</taxon>
        <taxon>Chordata</taxon>
        <taxon>Craniata</taxon>
        <taxon>Vertebrata</taxon>
        <taxon>Euteleostomi</taxon>
        <taxon>Actinopterygii</taxon>
        <taxon>Neopterygii</taxon>
        <taxon>Teleostei</taxon>
        <taxon>Neoteleostei</taxon>
        <taxon>Acanthomorphata</taxon>
        <taxon>Carangaria</taxon>
        <taxon>Pleuronectiformes</taxon>
        <taxon>Pleuronectoidei</taxon>
        <taxon>Pleuronectidae</taxon>
        <taxon>Pleuronectes</taxon>
    </lineage>
</organism>
<name>A0A9N7Z9M7_PLEPL</name>
<proteinExistence type="predicted"/>
<reference evidence="1" key="1">
    <citation type="submission" date="2020-03" db="EMBL/GenBank/DDBJ databases">
        <authorList>
            <person name="Weist P."/>
        </authorList>
    </citation>
    <scope>NUCLEOTIDE SEQUENCE</scope>
</reference>
<dbReference type="AlphaFoldDB" id="A0A9N7Z9M7"/>